<sequence length="464" mass="52775">MAGGRKCPGGRSSASARVQLNNSSNSVSTANACVGSGVCNVEEKKNFGEQISIGRTLAPKHVPIPTIPADGQVLFETRSLATSIVAASLQLLNLYKTVWWLPQSYNEYTMNFYLMDPYLIIFIVTMVARQFIYALLCKSMDVVTPPRWLPIAQRIMRALLLTIIIGILFWCLYYMSERHNSIKVFYLCYPSISIYFLMFGASIGPFFDISAAPLYVKEDRKTKFILEKPLHNCSLNAPAIRAEVASLKSDFNQRLKRALFASSGSAYLCGIAPVIFVPQHLHFDVSWVVQHIILIWLGRLGAHFTQTYPVRYCDVLHRAALHLGKWSKVERKNSHLPAQSWNDAVLWPHGSLVKHNKEIYRSEGLCTAAEPGNSSHYRFYILFGNPTIFQCSLLSLELTLVAVQFMILIRTTEWYRVLSMSLLIVTNYYTLFRLTRDYLICWKVYRAEKIVQEKAQIALSNNVQ</sequence>
<dbReference type="GO" id="GO:0016020">
    <property type="term" value="C:membrane"/>
    <property type="evidence" value="ECO:0007669"/>
    <property type="project" value="UniProtKB-SubCell"/>
</dbReference>
<dbReference type="AlphaFoldDB" id="A0AAJ6YMH8"/>
<evidence type="ECO:0000256" key="5">
    <source>
        <dbReference type="ARBA" id="ARBA00023136"/>
    </source>
</evidence>
<dbReference type="InterPro" id="IPR019397">
    <property type="entry name" value="Uncharacterised_TMEM39"/>
</dbReference>
<evidence type="ECO:0000256" key="1">
    <source>
        <dbReference type="ARBA" id="ARBA00004141"/>
    </source>
</evidence>
<dbReference type="RefSeq" id="XP_011500776.1">
    <property type="nucleotide sequence ID" value="XM_011502474.1"/>
</dbReference>
<reference evidence="8 9" key="1">
    <citation type="submission" date="2025-04" db="UniProtKB">
        <authorList>
            <consortium name="RefSeq"/>
        </authorList>
    </citation>
    <scope>IDENTIFICATION</scope>
</reference>
<organism evidence="7 8">
    <name type="scientific">Ceratosolen solmsi marchali</name>
    <dbReference type="NCBI Taxonomy" id="326594"/>
    <lineage>
        <taxon>Eukaryota</taxon>
        <taxon>Metazoa</taxon>
        <taxon>Ecdysozoa</taxon>
        <taxon>Arthropoda</taxon>
        <taxon>Hexapoda</taxon>
        <taxon>Insecta</taxon>
        <taxon>Pterygota</taxon>
        <taxon>Neoptera</taxon>
        <taxon>Endopterygota</taxon>
        <taxon>Hymenoptera</taxon>
        <taxon>Apocrita</taxon>
        <taxon>Proctotrupomorpha</taxon>
        <taxon>Chalcidoidea</taxon>
        <taxon>Agaonidae</taxon>
        <taxon>Agaoninae</taxon>
        <taxon>Ceratosolen</taxon>
    </lineage>
</organism>
<evidence type="ECO:0000256" key="2">
    <source>
        <dbReference type="ARBA" id="ARBA00010737"/>
    </source>
</evidence>
<dbReference type="RefSeq" id="XP_011500773.1">
    <property type="nucleotide sequence ID" value="XM_011502471.1"/>
</dbReference>
<evidence type="ECO:0000256" key="4">
    <source>
        <dbReference type="ARBA" id="ARBA00022989"/>
    </source>
</evidence>
<dbReference type="RefSeq" id="XP_011500774.1">
    <property type="nucleotide sequence ID" value="XM_011502472.1"/>
</dbReference>
<dbReference type="PANTHER" id="PTHR12995">
    <property type="entry name" value="FI21814P1"/>
    <property type="match status" value="1"/>
</dbReference>
<dbReference type="PANTHER" id="PTHR12995:SF4">
    <property type="entry name" value="FI21814P1"/>
    <property type="match status" value="1"/>
</dbReference>
<keyword evidence="4 6" id="KW-1133">Transmembrane helix</keyword>
<dbReference type="Proteomes" id="UP000695007">
    <property type="component" value="Unplaced"/>
</dbReference>
<evidence type="ECO:0000256" key="3">
    <source>
        <dbReference type="ARBA" id="ARBA00022692"/>
    </source>
</evidence>
<dbReference type="Pfam" id="PF10271">
    <property type="entry name" value="Tmp39"/>
    <property type="match status" value="1"/>
</dbReference>
<proteinExistence type="inferred from homology"/>
<gene>
    <name evidence="8 9 10 11" type="primary">LOC105364535</name>
</gene>
<evidence type="ECO:0000313" key="9">
    <source>
        <dbReference type="RefSeq" id="XP_011500773.1"/>
    </source>
</evidence>
<name>A0AAJ6YMH8_9HYME</name>
<dbReference type="RefSeq" id="XP_011500772.1">
    <property type="nucleotide sequence ID" value="XM_011502470.1"/>
</dbReference>
<evidence type="ECO:0000256" key="6">
    <source>
        <dbReference type="SAM" id="Phobius"/>
    </source>
</evidence>
<evidence type="ECO:0000313" key="10">
    <source>
        <dbReference type="RefSeq" id="XP_011500774.1"/>
    </source>
</evidence>
<keyword evidence="5 6" id="KW-0472">Membrane</keyword>
<accession>A0AAJ6YMH8</accession>
<dbReference type="GeneID" id="105364535"/>
<evidence type="ECO:0000313" key="11">
    <source>
        <dbReference type="RefSeq" id="XP_011500776.1"/>
    </source>
</evidence>
<feature type="transmembrane region" description="Helical" evidence="6">
    <location>
        <begin position="158"/>
        <end position="175"/>
    </location>
</feature>
<feature type="transmembrane region" description="Helical" evidence="6">
    <location>
        <begin position="195"/>
        <end position="216"/>
    </location>
</feature>
<evidence type="ECO:0000313" key="8">
    <source>
        <dbReference type="RefSeq" id="XP_011500772.1"/>
    </source>
</evidence>
<dbReference type="KEGG" id="csol:105364535"/>
<keyword evidence="3 6" id="KW-0812">Transmembrane</keyword>
<protein>
    <submittedName>
        <fullName evidence="8 9">Transmembrane protein 39A</fullName>
    </submittedName>
</protein>
<keyword evidence="7" id="KW-1185">Reference proteome</keyword>
<feature type="transmembrane region" description="Helical" evidence="6">
    <location>
        <begin position="118"/>
        <end position="137"/>
    </location>
</feature>
<comment type="subcellular location">
    <subcellularLocation>
        <location evidence="1">Membrane</location>
        <topology evidence="1">Multi-pass membrane protein</topology>
    </subcellularLocation>
</comment>
<evidence type="ECO:0000313" key="7">
    <source>
        <dbReference type="Proteomes" id="UP000695007"/>
    </source>
</evidence>
<comment type="similarity">
    <text evidence="2">Belongs to the TMEM39 family.</text>
</comment>